<dbReference type="SMART" id="SM00692">
    <property type="entry name" value="DM3"/>
    <property type="match status" value="1"/>
</dbReference>
<keyword evidence="8" id="KW-1185">Reference proteome</keyword>
<evidence type="ECO:0000256" key="2">
    <source>
        <dbReference type="ARBA" id="ARBA00022771"/>
    </source>
</evidence>
<dbReference type="PANTHER" id="PTHR46600">
    <property type="entry name" value="THAP DOMAIN-CONTAINING"/>
    <property type="match status" value="1"/>
</dbReference>
<evidence type="ECO:0000313" key="8">
    <source>
        <dbReference type="Proteomes" id="UP001566132"/>
    </source>
</evidence>
<comment type="caution">
    <text evidence="7">The sequence shown here is derived from an EMBL/GenBank/DDBJ whole genome shotgun (WGS) entry which is preliminary data.</text>
</comment>
<accession>A0ABD1E3H6</accession>
<organism evidence="7 8">
    <name type="scientific">Hypothenemus hampei</name>
    <name type="common">Coffee berry borer</name>
    <dbReference type="NCBI Taxonomy" id="57062"/>
    <lineage>
        <taxon>Eukaryota</taxon>
        <taxon>Metazoa</taxon>
        <taxon>Ecdysozoa</taxon>
        <taxon>Arthropoda</taxon>
        <taxon>Hexapoda</taxon>
        <taxon>Insecta</taxon>
        <taxon>Pterygota</taxon>
        <taxon>Neoptera</taxon>
        <taxon>Endopterygota</taxon>
        <taxon>Coleoptera</taxon>
        <taxon>Polyphaga</taxon>
        <taxon>Cucujiformia</taxon>
        <taxon>Curculionidae</taxon>
        <taxon>Scolytinae</taxon>
        <taxon>Hypothenemus</taxon>
    </lineage>
</organism>
<name>A0ABD1E3H6_HYPHA</name>
<evidence type="ECO:0000256" key="1">
    <source>
        <dbReference type="ARBA" id="ARBA00022723"/>
    </source>
</evidence>
<dbReference type="Proteomes" id="UP001566132">
    <property type="component" value="Unassembled WGS sequence"/>
</dbReference>
<dbReference type="PROSITE" id="PS50950">
    <property type="entry name" value="ZF_THAP"/>
    <property type="match status" value="1"/>
</dbReference>
<dbReference type="SUPFAM" id="SSF57716">
    <property type="entry name" value="Glucocorticoid receptor-like (DNA-binding domain)"/>
    <property type="match status" value="1"/>
</dbReference>
<evidence type="ECO:0000256" key="3">
    <source>
        <dbReference type="ARBA" id="ARBA00022833"/>
    </source>
</evidence>
<dbReference type="Pfam" id="PF05485">
    <property type="entry name" value="THAP"/>
    <property type="match status" value="1"/>
</dbReference>
<protein>
    <recommendedName>
        <fullName evidence="6">THAP-type domain-containing protein</fullName>
    </recommendedName>
</protein>
<keyword evidence="3" id="KW-0862">Zinc</keyword>
<dbReference type="InterPro" id="IPR006612">
    <property type="entry name" value="THAP_Znf"/>
</dbReference>
<dbReference type="SMART" id="SM00980">
    <property type="entry name" value="THAP"/>
    <property type="match status" value="1"/>
</dbReference>
<dbReference type="GO" id="GO:0008270">
    <property type="term" value="F:zinc ion binding"/>
    <property type="evidence" value="ECO:0007669"/>
    <property type="project" value="UniProtKB-KW"/>
</dbReference>
<keyword evidence="1" id="KW-0479">Metal-binding</keyword>
<dbReference type="EMBL" id="JBDJPC010000012">
    <property type="protein sequence ID" value="KAL1489231.1"/>
    <property type="molecule type" value="Genomic_DNA"/>
</dbReference>
<dbReference type="AlphaFoldDB" id="A0ABD1E3H6"/>
<dbReference type="InterPro" id="IPR026516">
    <property type="entry name" value="THAP1/10"/>
</dbReference>
<reference evidence="7 8" key="1">
    <citation type="submission" date="2024-05" db="EMBL/GenBank/DDBJ databases">
        <title>Genetic variation in Jamaican populations of the coffee berry borer (Hypothenemus hampei).</title>
        <authorList>
            <person name="Errbii M."/>
            <person name="Myrie A."/>
        </authorList>
    </citation>
    <scope>NUCLEOTIDE SEQUENCE [LARGE SCALE GENOMIC DNA]</scope>
    <source>
        <strain evidence="7">JA-Hopewell-2020-01-JO</strain>
        <tissue evidence="7">Whole body</tissue>
    </source>
</reference>
<keyword evidence="2 5" id="KW-0863">Zinc-finger</keyword>
<evidence type="ECO:0000313" key="7">
    <source>
        <dbReference type="EMBL" id="KAL1489231.1"/>
    </source>
</evidence>
<evidence type="ECO:0000259" key="6">
    <source>
        <dbReference type="PROSITE" id="PS50950"/>
    </source>
</evidence>
<evidence type="ECO:0000256" key="4">
    <source>
        <dbReference type="ARBA" id="ARBA00023125"/>
    </source>
</evidence>
<sequence>MGFICCVPGCSNTSRKGFQMHMIPKDAELYNLWLTNIGRLDLKEKGSPSRVRKSYRVCNMHFGSEAMYIGSRNKSCIRKDAVPTLFLKNDISCHSYFSDDRNQPINVEQLTLAMGSVTTSSHSLKKEITCQNEIVCLMVSKEEVHNSLQWRKNITNWHWILGRLQGN</sequence>
<proteinExistence type="predicted"/>
<dbReference type="GO" id="GO:0003677">
    <property type="term" value="F:DNA binding"/>
    <property type="evidence" value="ECO:0007669"/>
    <property type="project" value="UniProtKB-UniRule"/>
</dbReference>
<evidence type="ECO:0000256" key="5">
    <source>
        <dbReference type="PROSITE-ProRule" id="PRU00309"/>
    </source>
</evidence>
<gene>
    <name evidence="7" type="ORF">ABEB36_014164</name>
</gene>
<keyword evidence="4 5" id="KW-0238">DNA-binding</keyword>
<dbReference type="PANTHER" id="PTHR46600:SF11">
    <property type="entry name" value="THAP DOMAIN-CONTAINING PROTEIN 10"/>
    <property type="match status" value="1"/>
</dbReference>
<feature type="domain" description="THAP-type" evidence="6">
    <location>
        <begin position="1"/>
        <end position="86"/>
    </location>
</feature>